<name>A0AAU8BRE7_9VIBR</name>
<accession>A0AAU8BRE7</accession>
<dbReference type="Pfam" id="PF04307">
    <property type="entry name" value="YdjM"/>
    <property type="match status" value="1"/>
</dbReference>
<keyword evidence="1" id="KW-0472">Membrane</keyword>
<dbReference type="PANTHER" id="PTHR35531:SF1">
    <property type="entry name" value="INNER MEMBRANE PROTEIN YBCI-RELATED"/>
    <property type="match status" value="1"/>
</dbReference>
<sequence length="155" mass="17234">MNAINHQLTTAAAYVAIYNQQWSTFEFMSLPDGLAFAMLGALLPDIDCRHSTIGRKLPFLSLPIQLVFGHRGALHSLLAAFCLLYFASLAAFPWAQSLTFGFIAHLVGDSCTKAGVNYFWPVSSHRFRFPILIARNPLFEYTTSAVLLLLAFLSF</sequence>
<gene>
    <name evidence="2" type="ORF">PG915_24300</name>
</gene>
<evidence type="ECO:0000256" key="1">
    <source>
        <dbReference type="SAM" id="Phobius"/>
    </source>
</evidence>
<dbReference type="InterPro" id="IPR007404">
    <property type="entry name" value="YdjM-like"/>
</dbReference>
<dbReference type="EMBL" id="CP115922">
    <property type="protein sequence ID" value="XCD19281.1"/>
    <property type="molecule type" value="Genomic_DNA"/>
</dbReference>
<geneLocation type="plasmid" evidence="2">
    <name>p1</name>
</geneLocation>
<keyword evidence="1" id="KW-0812">Transmembrane</keyword>
<reference evidence="2" key="1">
    <citation type="submission" date="2023-01" db="EMBL/GenBank/DDBJ databases">
        <title>Vibrio sp. CB1-14 genome sequencing.</title>
        <authorList>
            <person name="Otstavnykh N."/>
            <person name="Isaeva M."/>
            <person name="Meleshko D."/>
        </authorList>
    </citation>
    <scope>NUCLEOTIDE SEQUENCE</scope>
    <source>
        <strain evidence="2">CB1-14</strain>
        <plasmid evidence="2">p1</plasmid>
    </source>
</reference>
<keyword evidence="2" id="KW-0614">Plasmid</keyword>
<evidence type="ECO:0000313" key="2">
    <source>
        <dbReference type="EMBL" id="XCD19281.1"/>
    </source>
</evidence>
<dbReference type="RefSeq" id="WP_353500399.1">
    <property type="nucleotide sequence ID" value="NZ_CP115922.1"/>
</dbReference>
<dbReference type="GO" id="GO:0016787">
    <property type="term" value="F:hydrolase activity"/>
    <property type="evidence" value="ECO:0007669"/>
    <property type="project" value="UniProtKB-KW"/>
</dbReference>
<keyword evidence="1" id="KW-1133">Transmembrane helix</keyword>
<keyword evidence="2" id="KW-0378">Hydrolase</keyword>
<dbReference type="AlphaFoldDB" id="A0AAU8BRE7"/>
<feature type="transmembrane region" description="Helical" evidence="1">
    <location>
        <begin position="132"/>
        <end position="153"/>
    </location>
</feature>
<dbReference type="KEGG" id="vck:PG915_24300"/>
<protein>
    <submittedName>
        <fullName evidence="2">Metal-dependent hydrolase</fullName>
    </submittedName>
</protein>
<organism evidence="2">
    <name type="scientific">Vibrio chaetopteri</name>
    <dbReference type="NCBI Taxonomy" id="3016528"/>
    <lineage>
        <taxon>Bacteria</taxon>
        <taxon>Pseudomonadati</taxon>
        <taxon>Pseudomonadota</taxon>
        <taxon>Gammaproteobacteria</taxon>
        <taxon>Vibrionales</taxon>
        <taxon>Vibrionaceae</taxon>
        <taxon>Vibrio</taxon>
    </lineage>
</organism>
<feature type="transmembrane region" description="Helical" evidence="1">
    <location>
        <begin position="73"/>
        <end position="94"/>
    </location>
</feature>
<proteinExistence type="predicted"/>
<dbReference type="PANTHER" id="PTHR35531">
    <property type="entry name" value="INNER MEMBRANE PROTEIN YBCI-RELATED"/>
    <property type="match status" value="1"/>
</dbReference>